<keyword evidence="1" id="KW-1133">Transmembrane helix</keyword>
<keyword evidence="3" id="KW-1185">Reference proteome</keyword>
<evidence type="ECO:0000313" key="2">
    <source>
        <dbReference type="EMBL" id="CAB3772744.1"/>
    </source>
</evidence>
<dbReference type="EMBL" id="CADIKH010000062">
    <property type="protein sequence ID" value="CAB3772744.1"/>
    <property type="molecule type" value="Genomic_DNA"/>
</dbReference>
<gene>
    <name evidence="2" type="ORF">LMG29542_06954</name>
</gene>
<sequence>MSTLVVQVIAAVASLALYFLPSIIADRRKRYDLLTIALFNAVVGWTVFGWLLALYWAVQPNPPRNVASEIAQSRKLGSMRTFSVMLAERVRFRSSRNNTSERASK</sequence>
<dbReference type="Proteomes" id="UP000494363">
    <property type="component" value="Unassembled WGS sequence"/>
</dbReference>
<keyword evidence="1" id="KW-0812">Transmembrane</keyword>
<organism evidence="2 3">
    <name type="scientific">Paraburkholderia humisilvae</name>
    <dbReference type="NCBI Taxonomy" id="627669"/>
    <lineage>
        <taxon>Bacteria</taxon>
        <taxon>Pseudomonadati</taxon>
        <taxon>Pseudomonadota</taxon>
        <taxon>Betaproteobacteria</taxon>
        <taxon>Burkholderiales</taxon>
        <taxon>Burkholderiaceae</taxon>
        <taxon>Paraburkholderia</taxon>
    </lineage>
</organism>
<protein>
    <recommendedName>
        <fullName evidence="4">Immunity protein</fullName>
    </recommendedName>
</protein>
<name>A0A6J5F2V2_9BURK</name>
<dbReference type="RefSeq" id="WP_175232316.1">
    <property type="nucleotide sequence ID" value="NZ_CADIKH010000062.1"/>
</dbReference>
<evidence type="ECO:0000313" key="3">
    <source>
        <dbReference type="Proteomes" id="UP000494363"/>
    </source>
</evidence>
<proteinExistence type="predicted"/>
<dbReference type="Pfam" id="PF14373">
    <property type="entry name" value="Imm_superinfect"/>
    <property type="match status" value="1"/>
</dbReference>
<feature type="transmembrane region" description="Helical" evidence="1">
    <location>
        <begin position="37"/>
        <end position="58"/>
    </location>
</feature>
<dbReference type="AlphaFoldDB" id="A0A6J5F2V2"/>
<evidence type="ECO:0000256" key="1">
    <source>
        <dbReference type="SAM" id="Phobius"/>
    </source>
</evidence>
<reference evidence="2 3" key="1">
    <citation type="submission" date="2020-04" db="EMBL/GenBank/DDBJ databases">
        <authorList>
            <person name="De Canck E."/>
        </authorList>
    </citation>
    <scope>NUCLEOTIDE SEQUENCE [LARGE SCALE GENOMIC DNA]</scope>
    <source>
        <strain evidence="2 3">LMG 29542</strain>
    </source>
</reference>
<keyword evidence="1" id="KW-0472">Membrane</keyword>
<feature type="transmembrane region" description="Helical" evidence="1">
    <location>
        <begin position="6"/>
        <end position="25"/>
    </location>
</feature>
<accession>A0A6J5F2V2</accession>
<evidence type="ECO:0008006" key="4">
    <source>
        <dbReference type="Google" id="ProtNLM"/>
    </source>
</evidence>
<dbReference type="InterPro" id="IPR016410">
    <property type="entry name" value="Phage_imm"/>
</dbReference>